<protein>
    <submittedName>
        <fullName evidence="1">Protein ycf2</fullName>
    </submittedName>
</protein>
<proteinExistence type="predicted"/>
<reference evidence="1" key="2">
    <citation type="submission" date="2014-07" db="EMBL/GenBank/DDBJ databases">
        <authorList>
            <person name="Hull J."/>
        </authorList>
    </citation>
    <scope>NUCLEOTIDE SEQUENCE</scope>
</reference>
<accession>A0A0A9WLJ9</accession>
<evidence type="ECO:0000313" key="1">
    <source>
        <dbReference type="EMBL" id="JAG07388.1"/>
    </source>
</evidence>
<sequence length="165" mass="19736">LVKTFCLAEIERNRRAIIEINRFITHHKKDWSFQTEKALSNAYSFMKSIDPTWTHELIRIKMNSKERMMDDQMEAMFRERFLATTMRKRIEVQVKEEQGDASADQAELAKEEQRELDVRVKRKAYRFAYATLFRRDTQMESIYQTWNSAEDISAQSDVDAPERNE</sequence>
<name>A0A0A9WLJ9_LYGHE</name>
<organism evidence="1">
    <name type="scientific">Lygus hesperus</name>
    <name type="common">Western plant bug</name>
    <dbReference type="NCBI Taxonomy" id="30085"/>
    <lineage>
        <taxon>Eukaryota</taxon>
        <taxon>Metazoa</taxon>
        <taxon>Ecdysozoa</taxon>
        <taxon>Arthropoda</taxon>
        <taxon>Hexapoda</taxon>
        <taxon>Insecta</taxon>
        <taxon>Pterygota</taxon>
        <taxon>Neoptera</taxon>
        <taxon>Paraneoptera</taxon>
        <taxon>Hemiptera</taxon>
        <taxon>Heteroptera</taxon>
        <taxon>Panheteroptera</taxon>
        <taxon>Cimicomorpha</taxon>
        <taxon>Miridae</taxon>
        <taxon>Mirini</taxon>
        <taxon>Lygus</taxon>
    </lineage>
</organism>
<feature type="non-terminal residue" evidence="1">
    <location>
        <position position="1"/>
    </location>
</feature>
<reference evidence="1" key="1">
    <citation type="journal article" date="2014" name="PLoS ONE">
        <title>Transcriptome-Based Identification of ABC Transporters in the Western Tarnished Plant Bug Lygus hesperus.</title>
        <authorList>
            <person name="Hull J.J."/>
            <person name="Chaney K."/>
            <person name="Geib S.M."/>
            <person name="Fabrick J.A."/>
            <person name="Brent C.S."/>
            <person name="Walsh D."/>
            <person name="Lavine L.C."/>
        </authorList>
    </citation>
    <scope>NUCLEOTIDE SEQUENCE</scope>
</reference>
<gene>
    <name evidence="1" type="primary">ycf2-A_1</name>
    <name evidence="1" type="ORF">CM83_103500</name>
</gene>
<dbReference type="EMBL" id="GBHO01036216">
    <property type="protein sequence ID" value="JAG07388.1"/>
    <property type="molecule type" value="Transcribed_RNA"/>
</dbReference>
<dbReference type="AlphaFoldDB" id="A0A0A9WLJ9"/>